<dbReference type="PROSITE" id="PS50172">
    <property type="entry name" value="BRCT"/>
    <property type="match status" value="3"/>
</dbReference>
<protein>
    <submittedName>
        <fullName evidence="4">DPB11</fullName>
    </submittedName>
</protein>
<organism evidence="4 5">
    <name type="scientific">Candida oxycetoniae</name>
    <dbReference type="NCBI Taxonomy" id="497107"/>
    <lineage>
        <taxon>Eukaryota</taxon>
        <taxon>Fungi</taxon>
        <taxon>Dikarya</taxon>
        <taxon>Ascomycota</taxon>
        <taxon>Saccharomycotina</taxon>
        <taxon>Pichiomycetes</taxon>
        <taxon>Debaryomycetaceae</taxon>
        <taxon>Candida/Lodderomyces clade</taxon>
        <taxon>Candida</taxon>
    </lineage>
</organism>
<dbReference type="Pfam" id="PF00533">
    <property type="entry name" value="BRCT"/>
    <property type="match status" value="2"/>
</dbReference>
<dbReference type="GO" id="GO:0007095">
    <property type="term" value="P:mitotic G2 DNA damage checkpoint signaling"/>
    <property type="evidence" value="ECO:0007669"/>
    <property type="project" value="TreeGrafter"/>
</dbReference>
<accession>A0AAI9WYE3</accession>
<dbReference type="Proteomes" id="UP001202479">
    <property type="component" value="Unassembled WGS sequence"/>
</dbReference>
<evidence type="ECO:0000313" key="5">
    <source>
        <dbReference type="Proteomes" id="UP001202479"/>
    </source>
</evidence>
<dbReference type="PANTHER" id="PTHR13561:SF20">
    <property type="entry name" value="DNA TOPOISOMERASE 2-BINDING PROTEIN 1"/>
    <property type="match status" value="1"/>
</dbReference>
<evidence type="ECO:0000256" key="1">
    <source>
        <dbReference type="ARBA" id="ARBA00022737"/>
    </source>
</evidence>
<proteinExistence type="predicted"/>
<gene>
    <name evidence="4" type="ORF">KGF56_001906</name>
</gene>
<evidence type="ECO:0000256" key="2">
    <source>
        <dbReference type="SAM" id="MobiDB-lite"/>
    </source>
</evidence>
<dbReference type="CDD" id="cd00027">
    <property type="entry name" value="BRCT"/>
    <property type="match status" value="1"/>
</dbReference>
<dbReference type="GO" id="GO:0006270">
    <property type="term" value="P:DNA replication initiation"/>
    <property type="evidence" value="ECO:0007669"/>
    <property type="project" value="TreeGrafter"/>
</dbReference>
<feature type="compositionally biased region" description="Basic and acidic residues" evidence="2">
    <location>
        <begin position="580"/>
        <end position="598"/>
    </location>
</feature>
<dbReference type="GO" id="GO:0033314">
    <property type="term" value="P:mitotic DNA replication checkpoint signaling"/>
    <property type="evidence" value="ECO:0007669"/>
    <property type="project" value="TreeGrafter"/>
</dbReference>
<dbReference type="AlphaFoldDB" id="A0AAI9WYE3"/>
<dbReference type="InterPro" id="IPR001357">
    <property type="entry name" value="BRCT_dom"/>
</dbReference>
<dbReference type="PANTHER" id="PTHR13561">
    <property type="entry name" value="DNA REPLICATION REGULATOR DPB11-RELATED"/>
    <property type="match status" value="1"/>
</dbReference>
<feature type="domain" description="BRCT" evidence="3">
    <location>
        <begin position="322"/>
        <end position="416"/>
    </location>
</feature>
<name>A0AAI9WYE3_9ASCO</name>
<dbReference type="SMART" id="SM00292">
    <property type="entry name" value="BRCT"/>
    <property type="match status" value="4"/>
</dbReference>
<feature type="domain" description="BRCT" evidence="3">
    <location>
        <begin position="142"/>
        <end position="207"/>
    </location>
</feature>
<dbReference type="InterPro" id="IPR036420">
    <property type="entry name" value="BRCT_dom_sf"/>
</dbReference>
<feature type="region of interest" description="Disordered" evidence="2">
    <location>
        <begin position="238"/>
        <end position="262"/>
    </location>
</feature>
<feature type="domain" description="BRCT" evidence="3">
    <location>
        <begin position="2"/>
        <end position="84"/>
    </location>
</feature>
<feature type="region of interest" description="Disordered" evidence="2">
    <location>
        <begin position="712"/>
        <end position="733"/>
    </location>
</feature>
<dbReference type="EMBL" id="JAHUZD010000045">
    <property type="protein sequence ID" value="KAI3405275.2"/>
    <property type="molecule type" value="Genomic_DNA"/>
</dbReference>
<feature type="region of interest" description="Disordered" evidence="2">
    <location>
        <begin position="580"/>
        <end position="678"/>
    </location>
</feature>
<dbReference type="GeneID" id="73379523"/>
<comment type="caution">
    <text evidence="4">The sequence shown here is derived from an EMBL/GenBank/DDBJ whole genome shotgun (WGS) entry which is preliminary data.</text>
</comment>
<evidence type="ECO:0000259" key="3">
    <source>
        <dbReference type="PROSITE" id="PS50172"/>
    </source>
</evidence>
<feature type="compositionally biased region" description="Low complexity" evidence="2">
    <location>
        <begin position="660"/>
        <end position="669"/>
    </location>
</feature>
<sequence length="733" mass="83490">MVSKHPFSGLTFCCTGIEAKLRIEISKNIKALGGVEYPDLMTDVQYLIVGKRDTEKYRFCVRNRADITFLTADSIFKIYKRWLMGEEDVQLQLKNHLLPIFSDIDASISRTDITKAQFEQLFTMSHFRPKDADAAYFSFKNLSNIISENGGKAKESVSPYSSCMISADPRGTRYSKALEWGIPVVHPIWVFDSILRGAAMVYSDYQLKSDSTESYDTGCKMWHLILKPQAEVDELKKSNNSNNHRRRLLATRSTATSTTEPSKLVNKLNNREIWNSIMDHTKDVVKKSTRDKAWDEESESEEVNEDIIKPSKLTAGTAVETTNNNLFLGFNFLLMGFDPRESELLSNGIENFSGEIIRDMYDTSISHIIIPARKGSKSSGVLKALPAEVKQKITSGDIKVVTELFIERSIYYKKVVLDSWGQPIKGLMKSSRKFNVCTSGFTGIELLHIEKLIRFMNFEYCDTLSSQRDLLILNVNLFKDSFMEKSPKLFDYKYKDVLNCPVYQSGLSSVSLLSTKNKIEASKKWNIPIVSIGYIWEIFEVSKYKSVLIMPELTNPNWCIYAPINYIRPRSLMDYIKSMSDRTDTDERPRSVNEHYESDAGGSIKLPSPRKTTPKRKYGRLSGGSPQSIKGKLQGAPSREGSIVENLNVSVYDKNKNKNKNNNNDTNGENNKRQDPFDCDITNEDDLSSQVRYEDAESIMNQERLLKKLENEVEDSELGANGSILHKRRRVKP</sequence>
<feature type="compositionally biased region" description="Low complexity" evidence="2">
    <location>
        <begin position="250"/>
        <end position="259"/>
    </location>
</feature>
<evidence type="ECO:0000313" key="4">
    <source>
        <dbReference type="EMBL" id="KAI3405275.2"/>
    </source>
</evidence>
<keyword evidence="5" id="KW-1185">Reference proteome</keyword>
<reference evidence="4" key="1">
    <citation type="journal article" date="2022" name="DNA Res.">
        <title>Genome analysis of five recently described species of the CUG-Ser clade uncovers Candida theae as a new hybrid lineage with pathogenic potential in the Candida parapsilosis species complex.</title>
        <authorList>
            <person name="Mixao V."/>
            <person name="Del Olmo V."/>
            <person name="Hegedusova E."/>
            <person name="Saus E."/>
            <person name="Pryszcz L."/>
            <person name="Cillingova A."/>
            <person name="Nosek J."/>
            <person name="Gabaldon T."/>
        </authorList>
    </citation>
    <scope>NUCLEOTIDE SEQUENCE</scope>
    <source>
        <strain evidence="4">CBS 10844</strain>
    </source>
</reference>
<dbReference type="Gene3D" id="3.40.50.10190">
    <property type="entry name" value="BRCT domain"/>
    <property type="match status" value="4"/>
</dbReference>
<dbReference type="RefSeq" id="XP_049181020.1">
    <property type="nucleotide sequence ID" value="XM_049323079.1"/>
</dbReference>
<keyword evidence="1" id="KW-0677">Repeat</keyword>
<dbReference type="SUPFAM" id="SSF52113">
    <property type="entry name" value="BRCT domain"/>
    <property type="match status" value="4"/>
</dbReference>